<dbReference type="GO" id="GO:0015914">
    <property type="term" value="P:phospholipid transport"/>
    <property type="evidence" value="ECO:0007669"/>
    <property type="project" value="TreeGrafter"/>
</dbReference>
<comment type="similarity">
    <text evidence="6">Belongs to the MDM10 family.</text>
</comment>
<evidence type="ECO:0000256" key="5">
    <source>
        <dbReference type="ARBA" id="ARBA00023136"/>
    </source>
</evidence>
<evidence type="ECO:0000256" key="7">
    <source>
        <dbReference type="SAM" id="MobiDB-lite"/>
    </source>
</evidence>
<dbReference type="GO" id="GO:0001401">
    <property type="term" value="C:SAM complex"/>
    <property type="evidence" value="ECO:0007669"/>
    <property type="project" value="TreeGrafter"/>
</dbReference>
<dbReference type="Pfam" id="PF11709">
    <property type="entry name" value="Mit_ribos_Mrp51"/>
    <property type="match status" value="1"/>
</dbReference>
<evidence type="ECO:0000256" key="2">
    <source>
        <dbReference type="ARBA" id="ARBA00022692"/>
    </source>
</evidence>
<comment type="domain">
    <text evidence="6">Lacks alpha-helical transmembrane segments, suggesting that it resides in the membrane via beta-sheet conformations similar to those predicted for other outer membrane proteins and porin.</text>
</comment>
<dbReference type="PANTHER" id="PTHR28035">
    <property type="entry name" value="MITOCHONDRIAL DISTRIBUTION AND MORPHOLOGY PROTEIN 10"/>
    <property type="match status" value="1"/>
</dbReference>
<comment type="function">
    <text evidence="6">Component of the ERMES/MDM complex, which serves as a molecular tether to connect the endoplasmic reticulum and mitochondria. Components of this complex are involved in the control of mitochondrial shape and protein biogenesis and may function in phospholipid exchange. MDM10 is involved in the late assembly steps of the general translocase of the mitochondrial outer membrane (TOM complex). Functions in the TOM40-specific route of the assembly of outer membrane beta-barrel proteins, including the association of TOM40 with the receptor TOM22 and small TOM proteins. Can associate with the SAM(core) complex as well as the MDM12-MMM1 complex, both involved in late steps of the major beta-barrel assembly pathway, that is responsible for biogenesis of all outer membrane beta-barrel proteins. May act as a switch that shuttles between both complexes and channels precursor proteins into the TOM40-specific pathway. Plays a role in mitochondrial morphology and in the inheritance of mitochondria.</text>
</comment>
<feature type="compositionally biased region" description="Basic and acidic residues" evidence="7">
    <location>
        <begin position="588"/>
        <end position="600"/>
    </location>
</feature>
<reference evidence="8 9" key="1">
    <citation type="journal article" date="2022" name="DNA Res.">
        <title>Genome analysis of five recently described species of the CUG-Ser clade uncovers Candida theae as a new hybrid lineage with pathogenic potential in the Candida parapsilosis species complex.</title>
        <authorList>
            <person name="Mixao V."/>
            <person name="Del Olmo V."/>
            <person name="Hegedusova E."/>
            <person name="Saus E."/>
            <person name="Pryszcz L."/>
            <person name="Cillingova A."/>
            <person name="Nosek J."/>
            <person name="Gabaldon T."/>
        </authorList>
    </citation>
    <scope>NUCLEOTIDE SEQUENCE [LARGE SCALE GENOMIC DNA]</scope>
    <source>
        <strain evidence="8 9">CBS 12239</strain>
    </source>
</reference>
<sequence>MEYLQKCFYKTTNWNEDNIFSNVTATSDALLNFPIPNGLKLDSSSKSTDYSASSFTLSNFRQINGSLAYLYSSTPLINTMGTKDISLQDAIAGFRIIEPTMMPNYAQDETDLTNTPNKKPMLLYGRMYFPGSALEAMIIKRLSENTQFLIKCVSHPQLEKNGTVIVYLQNNTAKYSRELIYSTNESLIGVRCLYNWGTAISKSINPHLVPKFENSVVSLGTELWFAARSMSPGLSTALRYSTRSTSTGKPLTMTLAVNPILGHVSSTYTVKTSVASTFCSKYDFNFFSYASNLSLGFELYSYAQRKTPTPPAILNTVEEEDSTSHLRHNMDGSRRIRKGSYNSRNRAHFDTHTRDYHTHEPLQHKTTSSTPTHNSVVVTTAFQNLVNESDFSSVLKVSTSLRDNSVRLLWEGRLRDFLISAGTRVSWNPVTNTPEVNKLGITLSSNYGLKTALPSKIGKSHISFNDVDNYKGMPDVEKNSGHHYTQLMFQELGMPLRTHFTSQNPLFPHPSNKSSKTQREGSLTNLLNLNTRANTESVVKVLNNNPKLYQNFRHYVAKNHPKVLLTTTPQSEIIALVKDFLRNSQQVSKKENTVHDRSRDNTYNIQGTGGFSYNQRGRLQNTPNGIRNNTVTTGRIVGTKEAAIGGFVANVIDRSIALQTNYAKNYPGKQPRQFTMPFKINEAELSEDGSVRLFAEGIKTGKWSDADERYPTSGSSFANSSERVKADDESLESLLNLILPSK</sequence>
<dbReference type="InterPro" id="IPR027539">
    <property type="entry name" value="Mdm10"/>
</dbReference>
<gene>
    <name evidence="6" type="primary">MDM10</name>
    <name evidence="8" type="ORF">KGF57_001925</name>
</gene>
<protein>
    <recommendedName>
        <fullName evidence="6">Mitochondrial distribution and morphology protein 10</fullName>
    </recommendedName>
    <alternativeName>
        <fullName evidence="6">Mitochondrial inheritance component MDM10</fullName>
    </alternativeName>
</protein>
<dbReference type="InterPro" id="IPR016712">
    <property type="entry name" value="Rbsml_bS1m-like"/>
</dbReference>
<dbReference type="AlphaFoldDB" id="A0AAD5FZ94"/>
<dbReference type="GO" id="GO:0032865">
    <property type="term" value="C:ERMES complex"/>
    <property type="evidence" value="ECO:0007669"/>
    <property type="project" value="UniProtKB-UniRule"/>
</dbReference>
<keyword evidence="5 6" id="KW-0472">Membrane</keyword>
<accession>A0AAD5FZ94</accession>
<comment type="subunit">
    <text evidence="6">Component of the ER-mitochondria encounter structure (ERMES) or MDM complex, composed of MMM1, MDM10, MDM12 and MDM34. Associates with the mitochondrial outer membrane sorting assembly machinery SAM(core) complex.</text>
</comment>
<feature type="region of interest" description="Disordered" evidence="7">
    <location>
        <begin position="588"/>
        <end position="627"/>
    </location>
</feature>
<dbReference type="GO" id="GO:0070096">
    <property type="term" value="P:mitochondrial outer membrane translocase complex assembly"/>
    <property type="evidence" value="ECO:0007669"/>
    <property type="project" value="UniProtKB-UniRule"/>
</dbReference>
<dbReference type="Proteomes" id="UP001204833">
    <property type="component" value="Unassembled WGS sequence"/>
</dbReference>
<feature type="compositionally biased region" description="Polar residues" evidence="7">
    <location>
        <begin position="601"/>
        <end position="627"/>
    </location>
</feature>
<dbReference type="GO" id="GO:1990456">
    <property type="term" value="P:mitochondrion-endoplasmic reticulum membrane tethering"/>
    <property type="evidence" value="ECO:0007669"/>
    <property type="project" value="UniProtKB-UniRule"/>
</dbReference>
<keyword evidence="1 6" id="KW-1134">Transmembrane beta strand</keyword>
<evidence type="ECO:0000256" key="4">
    <source>
        <dbReference type="ARBA" id="ARBA00023128"/>
    </source>
</evidence>
<feature type="compositionally biased region" description="Polar residues" evidence="7">
    <location>
        <begin position="712"/>
        <end position="721"/>
    </location>
</feature>
<evidence type="ECO:0000256" key="6">
    <source>
        <dbReference type="HAMAP-Rule" id="MF_03102"/>
    </source>
</evidence>
<comment type="caution">
    <text evidence="8">The sequence shown here is derived from an EMBL/GenBank/DDBJ whole genome shotgun (WGS) entry which is preliminary data.</text>
</comment>
<dbReference type="GO" id="GO:0051654">
    <property type="term" value="P:establishment of mitochondrion localization"/>
    <property type="evidence" value="ECO:0007669"/>
    <property type="project" value="TreeGrafter"/>
</dbReference>
<keyword evidence="2 6" id="KW-0812">Transmembrane</keyword>
<dbReference type="HAMAP" id="MF_03102">
    <property type="entry name" value="Mdm10"/>
    <property type="match status" value="1"/>
</dbReference>
<dbReference type="EMBL" id="JAIHNG010000088">
    <property type="protein sequence ID" value="KAI5960529.1"/>
    <property type="molecule type" value="Genomic_DNA"/>
</dbReference>
<comment type="subcellular location">
    <subcellularLocation>
        <location evidence="6">Mitochondrion outer membrane</location>
        <topology evidence="6">Multi-pass membrane protein</topology>
    </subcellularLocation>
    <text evidence="6">The ERMES/MDM complex localizes to a few discrete foci (around 10 per single cell), that represent mitochondria-endoplasmic reticulum junctions. These foci are often found next to mtDNA nucleoids.</text>
</comment>
<feature type="region of interest" description="Disordered" evidence="7">
    <location>
        <begin position="705"/>
        <end position="724"/>
    </location>
</feature>
<keyword evidence="3 6" id="KW-1000">Mitochondrion outer membrane</keyword>
<name>A0AAD5FZ94_9ASCO</name>
<evidence type="ECO:0000313" key="8">
    <source>
        <dbReference type="EMBL" id="KAI5960529.1"/>
    </source>
</evidence>
<evidence type="ECO:0000256" key="3">
    <source>
        <dbReference type="ARBA" id="ARBA00022787"/>
    </source>
</evidence>
<dbReference type="GO" id="GO:0045040">
    <property type="term" value="P:protein insertion into mitochondrial outer membrane"/>
    <property type="evidence" value="ECO:0007669"/>
    <property type="project" value="UniProtKB-UniRule"/>
</dbReference>
<dbReference type="Pfam" id="PF12519">
    <property type="entry name" value="MDM10"/>
    <property type="match status" value="1"/>
</dbReference>
<proteinExistence type="inferred from homology"/>
<organism evidence="8 9">
    <name type="scientific">Candida theae</name>
    <dbReference type="NCBI Taxonomy" id="1198502"/>
    <lineage>
        <taxon>Eukaryota</taxon>
        <taxon>Fungi</taxon>
        <taxon>Dikarya</taxon>
        <taxon>Ascomycota</taxon>
        <taxon>Saccharomycotina</taxon>
        <taxon>Pichiomycetes</taxon>
        <taxon>Debaryomycetaceae</taxon>
        <taxon>Candida/Lodderomyces clade</taxon>
        <taxon>Candida</taxon>
    </lineage>
</organism>
<evidence type="ECO:0000256" key="1">
    <source>
        <dbReference type="ARBA" id="ARBA00022452"/>
    </source>
</evidence>
<keyword evidence="4 6" id="KW-0496">Mitochondrion</keyword>
<evidence type="ECO:0000313" key="9">
    <source>
        <dbReference type="Proteomes" id="UP001204833"/>
    </source>
</evidence>
<dbReference type="PANTHER" id="PTHR28035:SF1">
    <property type="entry name" value="MITOCHONDRIAL DISTRIBUTION AND MORPHOLOGY PROTEIN 10"/>
    <property type="match status" value="1"/>
</dbReference>
<keyword evidence="9" id="KW-1185">Reference proteome</keyword>